<evidence type="ECO:0000313" key="2">
    <source>
        <dbReference type="Proteomes" id="UP000014028"/>
    </source>
</evidence>
<accession>A0A9W5VPJ5</accession>
<dbReference type="GO" id="GO:0003723">
    <property type="term" value="F:RNA binding"/>
    <property type="evidence" value="ECO:0007669"/>
    <property type="project" value="InterPro"/>
</dbReference>
<evidence type="ECO:0000313" key="1">
    <source>
        <dbReference type="EMBL" id="EOQ01567.1"/>
    </source>
</evidence>
<dbReference type="GO" id="GO:0006355">
    <property type="term" value="P:regulation of DNA-templated transcription"/>
    <property type="evidence" value="ECO:0007669"/>
    <property type="project" value="InterPro"/>
</dbReference>
<dbReference type="Proteomes" id="UP000014028">
    <property type="component" value="Unassembled WGS sequence"/>
</dbReference>
<dbReference type="EMBL" id="AHFK01000104">
    <property type="protein sequence ID" value="EOQ01567.1"/>
    <property type="molecule type" value="Genomic_DNA"/>
</dbReference>
<dbReference type="Pfam" id="PF17209">
    <property type="entry name" value="Hfq"/>
    <property type="match status" value="1"/>
</dbReference>
<dbReference type="Gene3D" id="2.30.30.100">
    <property type="match status" value="1"/>
</dbReference>
<dbReference type="InterPro" id="IPR010920">
    <property type="entry name" value="LSM_dom_sf"/>
</dbReference>
<dbReference type="RefSeq" id="WP_016123951.1">
    <property type="nucleotide sequence ID" value="NZ_KB976847.1"/>
</dbReference>
<comment type="caution">
    <text evidence="1">The sequence shown here is derived from an EMBL/GenBank/DDBJ whole genome shotgun (WGS) entry which is preliminary data.</text>
</comment>
<proteinExistence type="predicted"/>
<dbReference type="AlphaFoldDB" id="A0A9W5VPJ5"/>
<organism evidence="1 2">
    <name type="scientific">Bacillus cereus VD184</name>
    <dbReference type="NCBI Taxonomy" id="1053242"/>
    <lineage>
        <taxon>Bacteria</taxon>
        <taxon>Bacillati</taxon>
        <taxon>Bacillota</taxon>
        <taxon>Bacilli</taxon>
        <taxon>Bacillales</taxon>
        <taxon>Bacillaceae</taxon>
        <taxon>Bacillus</taxon>
        <taxon>Bacillus cereus group</taxon>
    </lineage>
</organism>
<dbReference type="InterPro" id="IPR005001">
    <property type="entry name" value="Hfq"/>
</dbReference>
<name>A0A9W5VPJ5_BACCE</name>
<gene>
    <name evidence="1" type="ORF">IKC_06477</name>
</gene>
<reference evidence="1 2" key="1">
    <citation type="submission" date="2012-12" db="EMBL/GenBank/DDBJ databases">
        <title>The Genome Sequence of Bacillus cereus VD184.</title>
        <authorList>
            <consortium name="The Broad Institute Genome Sequencing Platform"/>
            <consortium name="The Broad Institute Genome Sequencing Center for Infectious Disease"/>
            <person name="Feldgarden M."/>
            <person name="Van der Auwera G.A."/>
            <person name="Mahillon J."/>
            <person name="Duprez V."/>
            <person name="Timmery S."/>
            <person name="Mattelet C."/>
            <person name="Dierick K."/>
            <person name="Sun M."/>
            <person name="Yu Z."/>
            <person name="Zhu L."/>
            <person name="Hu X."/>
            <person name="Shank E.B."/>
            <person name="Swiecicka I."/>
            <person name="Hansen B.M."/>
            <person name="Andrup L."/>
            <person name="Walker B."/>
            <person name="Young S.K."/>
            <person name="Zeng Q."/>
            <person name="Gargeya S."/>
            <person name="Fitzgerald M."/>
            <person name="Haas B."/>
            <person name="Abouelleil A."/>
            <person name="Alvarado L."/>
            <person name="Arachchi H.M."/>
            <person name="Berlin A.M."/>
            <person name="Chapman S.B."/>
            <person name="Dewar J."/>
            <person name="Goldberg J."/>
            <person name="Griggs A."/>
            <person name="Gujja S."/>
            <person name="Hansen M."/>
            <person name="Howarth C."/>
            <person name="Imamovic A."/>
            <person name="Larimer J."/>
            <person name="McCowan C."/>
            <person name="Murphy C."/>
            <person name="Neiman D."/>
            <person name="Pearson M."/>
            <person name="Priest M."/>
            <person name="Roberts A."/>
            <person name="Saif S."/>
            <person name="Shea T."/>
            <person name="Sisk P."/>
            <person name="Sykes S."/>
            <person name="Wortman J."/>
            <person name="Nusbaum C."/>
            <person name="Birren B."/>
        </authorList>
    </citation>
    <scope>NUCLEOTIDE SEQUENCE [LARGE SCALE GENOMIC DNA]</scope>
    <source>
        <strain evidence="1 2">VD184</strain>
    </source>
</reference>
<sequence>MLLYFDIILQYVEHQEITCKFILSSDKSVIGKVVGREQYMIYVDTEKRNHFIPKHAIVDVIPEKKLDLKEVKEEVLAYNREQKEKKQMQRT</sequence>
<dbReference type="SUPFAM" id="SSF50182">
    <property type="entry name" value="Sm-like ribonucleoproteins"/>
    <property type="match status" value="1"/>
</dbReference>
<protein>
    <submittedName>
        <fullName evidence="1">Uncharacterized protein</fullName>
    </submittedName>
</protein>